<evidence type="ECO:0000313" key="4">
    <source>
        <dbReference type="Proteomes" id="UP000194236"/>
    </source>
</evidence>
<dbReference type="InterPro" id="IPR012340">
    <property type="entry name" value="NA-bd_OB-fold"/>
</dbReference>
<feature type="compositionally biased region" description="Basic and acidic residues" evidence="1">
    <location>
        <begin position="92"/>
        <end position="105"/>
    </location>
</feature>
<dbReference type="CDD" id="cd05684">
    <property type="entry name" value="S1_DHX8_helicase"/>
    <property type="match status" value="1"/>
</dbReference>
<dbReference type="PANTHER" id="PTHR15838:SF1">
    <property type="entry name" value="ZINC FINGER CCHC DOMAIN-CONTAINING PROTEIN 17"/>
    <property type="match status" value="1"/>
</dbReference>
<gene>
    <name evidence="3" type="ORF">BLA29_009048</name>
</gene>
<keyword evidence="3" id="KW-0547">Nucleotide-binding</keyword>
<sequence>MILNGRVTNIMQFGCFVQLEGLRKRWEGLVHISQLRREGRVNDVNEVVNRGQHVKVKVLSFTGQRTSLSMKEVDQQTGEDLNPGNQSHQHGKGGDDDLSEFKNPDRPSNLPPLPGSSSTKFMADDDSVEDSETRRRIIQRISSPEKWELKQMAAANVLDRSQLPDFDEKLGVLPRIDEDDDEDIEIELVEEEPAFLRGHGRLHTADLSPVRIVKNPDGSLAQAAMMQSALSKERREIKQQQQQSEVNKNRPEDSKDWFDPMPQNAAPEAIGAGWGSSGGAGTSGMPNEM</sequence>
<dbReference type="FunFam" id="2.40.50.140:FF:000061">
    <property type="entry name" value="ATP-dependent RNA helicase DHX8"/>
    <property type="match status" value="1"/>
</dbReference>
<dbReference type="EMBL" id="MUJZ01037301">
    <property type="protein sequence ID" value="OTF76478.1"/>
    <property type="molecule type" value="Genomic_DNA"/>
</dbReference>
<keyword evidence="4" id="KW-1185">Reference proteome</keyword>
<organism evidence="3 4">
    <name type="scientific">Euroglyphus maynei</name>
    <name type="common">Mayne's house dust mite</name>
    <dbReference type="NCBI Taxonomy" id="6958"/>
    <lineage>
        <taxon>Eukaryota</taxon>
        <taxon>Metazoa</taxon>
        <taxon>Ecdysozoa</taxon>
        <taxon>Arthropoda</taxon>
        <taxon>Chelicerata</taxon>
        <taxon>Arachnida</taxon>
        <taxon>Acari</taxon>
        <taxon>Acariformes</taxon>
        <taxon>Sarcoptiformes</taxon>
        <taxon>Astigmata</taxon>
        <taxon>Psoroptidia</taxon>
        <taxon>Analgoidea</taxon>
        <taxon>Pyroglyphidae</taxon>
        <taxon>Pyroglyphinae</taxon>
        <taxon>Euroglyphus</taxon>
    </lineage>
</organism>
<accession>A0A1Y3B986</accession>
<dbReference type="GO" id="GO:0004386">
    <property type="term" value="F:helicase activity"/>
    <property type="evidence" value="ECO:0007669"/>
    <property type="project" value="UniProtKB-KW"/>
</dbReference>
<protein>
    <submittedName>
        <fullName evidence="3">ATP-dependent RNA helicase DHX8-like protein</fullName>
    </submittedName>
</protein>
<feature type="region of interest" description="Disordered" evidence="1">
    <location>
        <begin position="226"/>
        <end position="289"/>
    </location>
</feature>
<feature type="domain" description="S1 motif" evidence="2">
    <location>
        <begin position="1"/>
        <end position="71"/>
    </location>
</feature>
<dbReference type="InterPro" id="IPR003029">
    <property type="entry name" value="S1_domain"/>
</dbReference>
<evidence type="ECO:0000259" key="2">
    <source>
        <dbReference type="PROSITE" id="PS50126"/>
    </source>
</evidence>
<dbReference type="AlphaFoldDB" id="A0A1Y3B986"/>
<keyword evidence="3" id="KW-0378">Hydrolase</keyword>
<proteinExistence type="predicted"/>
<reference evidence="3 4" key="1">
    <citation type="submission" date="2017-03" db="EMBL/GenBank/DDBJ databases">
        <title>Genome Survey of Euroglyphus maynei.</title>
        <authorList>
            <person name="Arlian L.G."/>
            <person name="Morgan M.S."/>
            <person name="Rider S.D."/>
        </authorList>
    </citation>
    <scope>NUCLEOTIDE SEQUENCE [LARGE SCALE GENOMIC DNA]</scope>
    <source>
        <strain evidence="3">Arlian Lab</strain>
        <tissue evidence="3">Whole body</tissue>
    </source>
</reference>
<name>A0A1Y3B986_EURMA</name>
<dbReference type="Pfam" id="PF00575">
    <property type="entry name" value="S1"/>
    <property type="match status" value="1"/>
</dbReference>
<dbReference type="Proteomes" id="UP000194236">
    <property type="component" value="Unassembled WGS sequence"/>
</dbReference>
<feature type="compositionally biased region" description="Polar residues" evidence="1">
    <location>
        <begin position="73"/>
        <end position="88"/>
    </location>
</feature>
<dbReference type="SMART" id="SM00316">
    <property type="entry name" value="S1"/>
    <property type="match status" value="1"/>
</dbReference>
<dbReference type="Gene3D" id="2.40.50.140">
    <property type="entry name" value="Nucleic acid-binding proteins"/>
    <property type="match status" value="1"/>
</dbReference>
<dbReference type="PROSITE" id="PS50126">
    <property type="entry name" value="S1"/>
    <property type="match status" value="1"/>
</dbReference>
<feature type="non-terminal residue" evidence="3">
    <location>
        <position position="289"/>
    </location>
</feature>
<dbReference type="GO" id="GO:0003723">
    <property type="term" value="F:RNA binding"/>
    <property type="evidence" value="ECO:0007669"/>
    <property type="project" value="TreeGrafter"/>
</dbReference>
<feature type="compositionally biased region" description="Basic and acidic residues" evidence="1">
    <location>
        <begin position="247"/>
        <end position="258"/>
    </location>
</feature>
<feature type="region of interest" description="Disordered" evidence="1">
    <location>
        <begin position="73"/>
        <end position="135"/>
    </location>
</feature>
<keyword evidence="3" id="KW-0067">ATP-binding</keyword>
<dbReference type="GO" id="GO:0043489">
    <property type="term" value="P:RNA stabilization"/>
    <property type="evidence" value="ECO:0007669"/>
    <property type="project" value="TreeGrafter"/>
</dbReference>
<evidence type="ECO:0000313" key="3">
    <source>
        <dbReference type="EMBL" id="OTF76478.1"/>
    </source>
</evidence>
<evidence type="ECO:0000256" key="1">
    <source>
        <dbReference type="SAM" id="MobiDB-lite"/>
    </source>
</evidence>
<dbReference type="PANTHER" id="PTHR15838">
    <property type="entry name" value="NUCLEOLAR PROTEIN OF 40 KDA"/>
    <property type="match status" value="1"/>
</dbReference>
<comment type="caution">
    <text evidence="3">The sequence shown here is derived from an EMBL/GenBank/DDBJ whole genome shotgun (WGS) entry which is preliminary data.</text>
</comment>
<keyword evidence="3" id="KW-0347">Helicase</keyword>
<dbReference type="SUPFAM" id="SSF50249">
    <property type="entry name" value="Nucleic acid-binding proteins"/>
    <property type="match status" value="1"/>
</dbReference>
<dbReference type="OrthoDB" id="6507917at2759"/>
<dbReference type="InterPro" id="IPR049621">
    <property type="entry name" value="S1_DHX8_helicase"/>
</dbReference>
<feature type="compositionally biased region" description="Gly residues" evidence="1">
    <location>
        <begin position="272"/>
        <end position="282"/>
    </location>
</feature>